<protein>
    <recommendedName>
        <fullName evidence="5">DUF1127 domain-containing protein</fullName>
    </recommendedName>
</protein>
<keyword evidence="2" id="KW-0472">Membrane</keyword>
<evidence type="ECO:0000313" key="4">
    <source>
        <dbReference type="Proteomes" id="UP000022447"/>
    </source>
</evidence>
<proteinExistence type="predicted"/>
<dbReference type="EMBL" id="JALZ01000007">
    <property type="protein sequence ID" value="ETX15082.1"/>
    <property type="molecule type" value="Genomic_DNA"/>
</dbReference>
<evidence type="ECO:0000256" key="2">
    <source>
        <dbReference type="SAM" id="Phobius"/>
    </source>
</evidence>
<dbReference type="Proteomes" id="UP000022447">
    <property type="component" value="Unassembled WGS sequence"/>
</dbReference>
<dbReference type="RefSeq" id="WP_037261068.1">
    <property type="nucleotide sequence ID" value="NZ_JALZ01000007.1"/>
</dbReference>
<accession>X7EGN3</accession>
<dbReference type="AlphaFoldDB" id="X7EGN3"/>
<organism evidence="3 4">
    <name type="scientific">Roseivivax halodurans JCM 10272</name>
    <dbReference type="NCBI Taxonomy" id="1449350"/>
    <lineage>
        <taxon>Bacteria</taxon>
        <taxon>Pseudomonadati</taxon>
        <taxon>Pseudomonadota</taxon>
        <taxon>Alphaproteobacteria</taxon>
        <taxon>Rhodobacterales</taxon>
        <taxon>Roseobacteraceae</taxon>
        <taxon>Roseivivax</taxon>
    </lineage>
</organism>
<evidence type="ECO:0008006" key="5">
    <source>
        <dbReference type="Google" id="ProtNLM"/>
    </source>
</evidence>
<reference evidence="3 4" key="1">
    <citation type="submission" date="2014-01" db="EMBL/GenBank/DDBJ databases">
        <title>Roseivivax halodurans JCM 10272 Genome Sequencing.</title>
        <authorList>
            <person name="Lai Q."/>
            <person name="Li G."/>
            <person name="Shao Z."/>
        </authorList>
    </citation>
    <scope>NUCLEOTIDE SEQUENCE [LARGE SCALE GENOMIC DNA]</scope>
    <source>
        <strain evidence="3 4">JCM 10272</strain>
    </source>
</reference>
<feature type="region of interest" description="Disordered" evidence="1">
    <location>
        <begin position="44"/>
        <end position="81"/>
    </location>
</feature>
<comment type="caution">
    <text evidence="3">The sequence shown here is derived from an EMBL/GenBank/DDBJ whole genome shotgun (WGS) entry which is preliminary data.</text>
</comment>
<evidence type="ECO:0000256" key="1">
    <source>
        <dbReference type="SAM" id="MobiDB-lite"/>
    </source>
</evidence>
<dbReference type="OrthoDB" id="7961213at2"/>
<keyword evidence="2" id="KW-0812">Transmembrane</keyword>
<name>X7EGN3_9RHOB</name>
<feature type="transmembrane region" description="Helical" evidence="2">
    <location>
        <begin position="20"/>
        <end position="37"/>
    </location>
</feature>
<gene>
    <name evidence="3" type="ORF">OCH239_19290</name>
</gene>
<evidence type="ECO:0000313" key="3">
    <source>
        <dbReference type="EMBL" id="ETX15082.1"/>
    </source>
</evidence>
<sequence>MIYLIHSDRTPNADSIDGIIARHGAFPVLFAALKALFKLRKRRQRPADAATLPDHLKRDIGLPPEAAHARRDALPPLRTPF</sequence>
<keyword evidence="4" id="KW-1185">Reference proteome</keyword>
<keyword evidence="2" id="KW-1133">Transmembrane helix</keyword>